<feature type="compositionally biased region" description="Basic and acidic residues" evidence="1">
    <location>
        <begin position="18"/>
        <end position="32"/>
    </location>
</feature>
<organism evidence="2 3">
    <name type="scientific">Streptomyces tremellae</name>
    <dbReference type="NCBI Taxonomy" id="1124239"/>
    <lineage>
        <taxon>Bacteria</taxon>
        <taxon>Bacillati</taxon>
        <taxon>Actinomycetota</taxon>
        <taxon>Actinomycetes</taxon>
        <taxon>Kitasatosporales</taxon>
        <taxon>Streptomycetaceae</taxon>
        <taxon>Streptomyces</taxon>
    </lineage>
</organism>
<evidence type="ECO:0000313" key="2">
    <source>
        <dbReference type="EMBL" id="GAA3735530.1"/>
    </source>
</evidence>
<reference evidence="3" key="1">
    <citation type="journal article" date="2019" name="Int. J. Syst. Evol. Microbiol.">
        <title>The Global Catalogue of Microorganisms (GCM) 10K type strain sequencing project: providing services to taxonomists for standard genome sequencing and annotation.</title>
        <authorList>
            <consortium name="The Broad Institute Genomics Platform"/>
            <consortium name="The Broad Institute Genome Sequencing Center for Infectious Disease"/>
            <person name="Wu L."/>
            <person name="Ma J."/>
        </authorList>
    </citation>
    <scope>NUCLEOTIDE SEQUENCE [LARGE SCALE GENOMIC DNA]</scope>
    <source>
        <strain evidence="3">JCM 30846</strain>
    </source>
</reference>
<evidence type="ECO:0000256" key="1">
    <source>
        <dbReference type="SAM" id="MobiDB-lite"/>
    </source>
</evidence>
<feature type="compositionally biased region" description="Low complexity" evidence="1">
    <location>
        <begin position="1"/>
        <end position="17"/>
    </location>
</feature>
<gene>
    <name evidence="2" type="ORF">GCM10023082_35840</name>
</gene>
<name>A0ABP7FEC0_9ACTN</name>
<evidence type="ECO:0000313" key="3">
    <source>
        <dbReference type="Proteomes" id="UP001499884"/>
    </source>
</evidence>
<dbReference type="EMBL" id="BAABEP010000023">
    <property type="protein sequence ID" value="GAA3735530.1"/>
    <property type="molecule type" value="Genomic_DNA"/>
</dbReference>
<dbReference type="SUPFAM" id="SSF140453">
    <property type="entry name" value="EsxAB dimer-like"/>
    <property type="match status" value="1"/>
</dbReference>
<dbReference type="Proteomes" id="UP001499884">
    <property type="component" value="Unassembled WGS sequence"/>
</dbReference>
<protein>
    <recommendedName>
        <fullName evidence="4">WXG100 family type VII secretion target</fullName>
    </recommendedName>
</protein>
<proteinExistence type="predicted"/>
<feature type="region of interest" description="Disordered" evidence="1">
    <location>
        <begin position="1"/>
        <end position="50"/>
    </location>
</feature>
<comment type="caution">
    <text evidence="2">The sequence shown here is derived from an EMBL/GenBank/DDBJ whole genome shotgun (WGS) entry which is preliminary data.</text>
</comment>
<keyword evidence="3" id="KW-1185">Reference proteome</keyword>
<accession>A0ABP7FEC0</accession>
<sequence length="139" mass="14440">MRGGANRRTAGTGTRTGTRGDADNGERGHMKFDMGSTTLSDLVKNTSGSSDDLGSLIKQLIAAADPLEGRFNGAGKTAFDSFKSRADSITSDLNGSLRAILGGQSGMDGSFTSGDQEQESNAHRNMSAANFDAARFGAR</sequence>
<evidence type="ECO:0008006" key="4">
    <source>
        <dbReference type="Google" id="ProtNLM"/>
    </source>
</evidence>
<feature type="compositionally biased region" description="Polar residues" evidence="1">
    <location>
        <begin position="35"/>
        <end position="50"/>
    </location>
</feature>
<feature type="region of interest" description="Disordered" evidence="1">
    <location>
        <begin position="104"/>
        <end position="139"/>
    </location>
</feature>
<dbReference type="InterPro" id="IPR036689">
    <property type="entry name" value="ESAT-6-like_sf"/>
</dbReference>